<dbReference type="InterPro" id="IPR036291">
    <property type="entry name" value="NAD(P)-bd_dom_sf"/>
</dbReference>
<evidence type="ECO:0000313" key="16">
    <source>
        <dbReference type="EMBL" id="ABF12370.1"/>
    </source>
</evidence>
<evidence type="ECO:0000256" key="1">
    <source>
        <dbReference type="ARBA" id="ARBA00005005"/>
    </source>
</evidence>
<comment type="catalytic activity">
    <reaction evidence="12">
        <text>a (3S)-3-hydroxyacyl-CoA + NAD(+) = a 3-oxoacyl-CoA + NADH + H(+)</text>
        <dbReference type="Rhea" id="RHEA:22432"/>
        <dbReference type="ChEBI" id="CHEBI:15378"/>
        <dbReference type="ChEBI" id="CHEBI:57318"/>
        <dbReference type="ChEBI" id="CHEBI:57540"/>
        <dbReference type="ChEBI" id="CHEBI:57945"/>
        <dbReference type="ChEBI" id="CHEBI:90726"/>
        <dbReference type="EC" id="1.1.1.35"/>
    </reaction>
</comment>
<dbReference type="eggNOG" id="COG1250">
    <property type="taxonomic scope" value="Bacteria"/>
</dbReference>
<name>Q1LBV6_CUPMC</name>
<dbReference type="Gene3D" id="1.10.1040.50">
    <property type="match status" value="1"/>
</dbReference>
<dbReference type="InterPro" id="IPR006108">
    <property type="entry name" value="3HC_DH_C"/>
</dbReference>
<dbReference type="AlphaFoldDB" id="Q1LBV6"/>
<dbReference type="InterPro" id="IPR050136">
    <property type="entry name" value="FA_oxidation_alpha_subunit"/>
</dbReference>
<dbReference type="SUPFAM" id="SSF52096">
    <property type="entry name" value="ClpP/crotonase"/>
    <property type="match status" value="1"/>
</dbReference>
<dbReference type="PANTHER" id="PTHR43612">
    <property type="entry name" value="TRIFUNCTIONAL ENZYME SUBUNIT ALPHA"/>
    <property type="match status" value="1"/>
</dbReference>
<dbReference type="InterPro" id="IPR018376">
    <property type="entry name" value="Enoyl-CoA_hyd/isom_CS"/>
</dbReference>
<dbReference type="PROSITE" id="PS00166">
    <property type="entry name" value="ENOYL_COA_HYDRATASE"/>
    <property type="match status" value="1"/>
</dbReference>
<sequence>MSSIQYQKDQDGIVTLTVDMPGQSANTMNQAFRTDFSAVASQLESEQDGITGVILTSGKKTFFAGGDLNGLLAVTPEQKEELFKRATELKAAMRRIELLGKPVVAAINGSALGGGFELCLACHARFSLASPQIALGLPEVNLGLLPGGGGVVRLVRYLGLEAAMPLLLEGTSLSPAQALAKGLLTSIADDAAGLVKMARDWIKENPEAAQPWDKKGWGLPGSTEQSPASLTFLRTAPVALMKKTRGCYPAPLAILSAAVEGAVVNFDTASLIETRYFVGLATGPVAKNLISTFFFQMNDIKANKGRPADVPPATFKRVGILGAGMMGAGIAYASAMRGIEAVLKDVSLDHAGKGKLHSEKLLEKGVSKGKISPSKRDEVLQRITPTADASGLAGCDIIIEAVYEKRELKAEVTREAEPHLAENGLFASNTSTLPITGLAEASASPENFIGLHFFSPVDRMPLVEIIKGKKTSSRTLAHAIDFVKQIGKTPIVVNDSRGFFTSRVFGTFTKEGAAMLSEGVPAAVIENAALSVGMPVGPLAVMDETSMALSLSVKRQTETDLASEGKSMPQHPGWAVIERMADGLKRPGRAGGGGFYEYPKDGQKYLWPGLVSEFGKSAGDVPLDDLRDRILYIQALESIRILEEGVIDTTRDANIGSILGIGFPRWTGGVLQYVNMVGTRRFAERSAELAQRYGERFTPPALLLEKAERNERFQ</sequence>
<reference evidence="17" key="1">
    <citation type="journal article" date="2010" name="PLoS ONE">
        <title>The complete genome sequence of Cupriavidus metallidurans strain CH34, a master survivalist in harsh and anthropogenic environments.</title>
        <authorList>
            <person name="Janssen P.J."/>
            <person name="Van Houdt R."/>
            <person name="Moors H."/>
            <person name="Monsieurs P."/>
            <person name="Morin N."/>
            <person name="Michaux A."/>
            <person name="Benotmane M.A."/>
            <person name="Leys N."/>
            <person name="Vallaeys T."/>
            <person name="Lapidus A."/>
            <person name="Monchy S."/>
            <person name="Medigue C."/>
            <person name="Taghavi S."/>
            <person name="McCorkle S."/>
            <person name="Dunn J."/>
            <person name="van der Lelie D."/>
            <person name="Mergeay M."/>
        </authorList>
    </citation>
    <scope>NUCLEOTIDE SEQUENCE [LARGE SCALE GENOMIC DNA]</scope>
    <source>
        <strain evidence="17">ATCC 43123 / DSM 2839 / NBRC 102507 / CH34</strain>
    </source>
</reference>
<dbReference type="RefSeq" id="WP_011519913.1">
    <property type="nucleotide sequence ID" value="NC_007974.2"/>
</dbReference>
<accession>Q1LBV6</accession>
<dbReference type="InterPro" id="IPR001753">
    <property type="entry name" value="Enoyl-CoA_hydra/iso"/>
</dbReference>
<keyword evidence="11" id="KW-0511">Multifunctional enzyme</keyword>
<dbReference type="Pfam" id="PF02737">
    <property type="entry name" value="3HCDH_N"/>
    <property type="match status" value="1"/>
</dbReference>
<keyword evidence="10" id="KW-0456">Lyase</keyword>
<keyword evidence="7" id="KW-0560">Oxidoreductase</keyword>
<dbReference type="GO" id="GO:0016509">
    <property type="term" value="F:long-chain (3S)-3-hydroxyacyl-CoA dehydrogenase (NAD+) activity"/>
    <property type="evidence" value="ECO:0007669"/>
    <property type="project" value="TreeGrafter"/>
</dbReference>
<evidence type="ECO:0000256" key="2">
    <source>
        <dbReference type="ARBA" id="ARBA00007005"/>
    </source>
</evidence>
<dbReference type="GO" id="GO:0070403">
    <property type="term" value="F:NAD+ binding"/>
    <property type="evidence" value="ECO:0007669"/>
    <property type="project" value="InterPro"/>
</dbReference>
<keyword evidence="16" id="KW-0413">Isomerase</keyword>
<comment type="similarity">
    <text evidence="3">In the N-terminal section; belongs to the enoyl-CoA hydratase/isomerase family.</text>
</comment>
<evidence type="ECO:0000256" key="9">
    <source>
        <dbReference type="ARBA" id="ARBA00023098"/>
    </source>
</evidence>
<evidence type="ECO:0000256" key="8">
    <source>
        <dbReference type="ARBA" id="ARBA00023027"/>
    </source>
</evidence>
<dbReference type="SUPFAM" id="SSF48179">
    <property type="entry name" value="6-phosphogluconate dehydrogenase C-terminal domain-like"/>
    <property type="match status" value="2"/>
</dbReference>
<dbReference type="Pfam" id="PF00725">
    <property type="entry name" value="3HCDH"/>
    <property type="match status" value="1"/>
</dbReference>
<evidence type="ECO:0000256" key="3">
    <source>
        <dbReference type="ARBA" id="ARBA00008750"/>
    </source>
</evidence>
<evidence type="ECO:0000256" key="11">
    <source>
        <dbReference type="ARBA" id="ARBA00023268"/>
    </source>
</evidence>
<keyword evidence="8" id="KW-0520">NAD</keyword>
<proteinExistence type="inferred from homology"/>
<evidence type="ECO:0000256" key="7">
    <source>
        <dbReference type="ARBA" id="ARBA00023002"/>
    </source>
</evidence>
<comment type="similarity">
    <text evidence="2">In the central section; belongs to the 3-hydroxyacyl-CoA dehydrogenase family.</text>
</comment>
<dbReference type="eggNOG" id="COG1024">
    <property type="taxonomic scope" value="Bacteria"/>
</dbReference>
<keyword evidence="9" id="KW-0443">Lipid metabolism</keyword>
<feature type="domain" description="3-hydroxyacyl-CoA dehydrogenase NAD binding" evidence="15">
    <location>
        <begin position="318"/>
        <end position="495"/>
    </location>
</feature>
<evidence type="ECO:0000256" key="4">
    <source>
        <dbReference type="ARBA" id="ARBA00012076"/>
    </source>
</evidence>
<evidence type="ECO:0000259" key="15">
    <source>
        <dbReference type="Pfam" id="PF02737"/>
    </source>
</evidence>
<dbReference type="Gene3D" id="3.40.50.720">
    <property type="entry name" value="NAD(P)-binding Rossmann-like Domain"/>
    <property type="match status" value="1"/>
</dbReference>
<comment type="pathway">
    <text evidence="1">Lipid metabolism; fatty acid beta-oxidation.</text>
</comment>
<dbReference type="Pfam" id="PF00378">
    <property type="entry name" value="ECH_1"/>
    <property type="match status" value="1"/>
</dbReference>
<feature type="domain" description="3-hydroxyacyl-CoA dehydrogenase C-terminal" evidence="14">
    <location>
        <begin position="498"/>
        <end position="598"/>
    </location>
</feature>
<dbReference type="UniPathway" id="UPA00659"/>
<dbReference type="CDD" id="cd06558">
    <property type="entry name" value="crotonase-like"/>
    <property type="match status" value="1"/>
</dbReference>
<dbReference type="InterPro" id="IPR006176">
    <property type="entry name" value="3-OHacyl-CoA_DH_NAD-bd"/>
</dbReference>
<evidence type="ECO:0000256" key="6">
    <source>
        <dbReference type="ARBA" id="ARBA00022963"/>
    </source>
</evidence>
<evidence type="ECO:0000313" key="17">
    <source>
        <dbReference type="Proteomes" id="UP000002429"/>
    </source>
</evidence>
<dbReference type="Gene3D" id="3.90.226.10">
    <property type="entry name" value="2-enoyl-CoA Hydratase, Chain A, domain 1"/>
    <property type="match status" value="1"/>
</dbReference>
<comment type="similarity">
    <text evidence="13">Belongs to the enoyl-CoA hydratase/isomerase family.</text>
</comment>
<dbReference type="KEGG" id="rme:Rmet_5511"/>
<evidence type="ECO:0000259" key="14">
    <source>
        <dbReference type="Pfam" id="PF00725"/>
    </source>
</evidence>
<evidence type="ECO:0000256" key="5">
    <source>
        <dbReference type="ARBA" id="ARBA00022832"/>
    </source>
</evidence>
<keyword evidence="16" id="KW-0614">Plasmid</keyword>
<organism evidence="16 17">
    <name type="scientific">Cupriavidus metallidurans (strain ATCC 43123 / DSM 2839 / NBRC 102507 / CH34)</name>
    <name type="common">Ralstonia metallidurans</name>
    <dbReference type="NCBI Taxonomy" id="266264"/>
    <lineage>
        <taxon>Bacteria</taxon>
        <taxon>Pseudomonadati</taxon>
        <taxon>Pseudomonadota</taxon>
        <taxon>Betaproteobacteria</taxon>
        <taxon>Burkholderiales</taxon>
        <taxon>Burkholderiaceae</taxon>
        <taxon>Cupriavidus</taxon>
    </lineage>
</organism>
<keyword evidence="6" id="KW-0442">Lipid degradation</keyword>
<protein>
    <recommendedName>
        <fullName evidence="4">enoyl-CoA hydratase</fullName>
        <ecNumber evidence="4">4.2.1.17</ecNumber>
    </recommendedName>
</protein>
<evidence type="ECO:0000256" key="10">
    <source>
        <dbReference type="ARBA" id="ARBA00023239"/>
    </source>
</evidence>
<keyword evidence="5" id="KW-0276">Fatty acid metabolism</keyword>
<evidence type="ECO:0000256" key="13">
    <source>
        <dbReference type="RuleBase" id="RU003707"/>
    </source>
</evidence>
<evidence type="ECO:0000256" key="12">
    <source>
        <dbReference type="ARBA" id="ARBA00049556"/>
    </source>
</evidence>
<dbReference type="GO" id="GO:0004300">
    <property type="term" value="F:enoyl-CoA hydratase activity"/>
    <property type="evidence" value="ECO:0007669"/>
    <property type="project" value="UniProtKB-EC"/>
</dbReference>
<keyword evidence="17" id="KW-1185">Reference proteome</keyword>
<dbReference type="InterPro" id="IPR029045">
    <property type="entry name" value="ClpP/crotonase-like_dom_sf"/>
</dbReference>
<dbReference type="InterPro" id="IPR008927">
    <property type="entry name" value="6-PGluconate_DH-like_C_sf"/>
</dbReference>
<dbReference type="GO" id="GO:0016853">
    <property type="term" value="F:isomerase activity"/>
    <property type="evidence" value="ECO:0007669"/>
    <property type="project" value="UniProtKB-KW"/>
</dbReference>
<dbReference type="EC" id="4.2.1.17" evidence="4"/>
<dbReference type="HOGENOM" id="CLU_009834_15_3_4"/>
<dbReference type="PANTHER" id="PTHR43612:SF3">
    <property type="entry name" value="TRIFUNCTIONAL ENZYME SUBUNIT ALPHA, MITOCHONDRIAL"/>
    <property type="match status" value="1"/>
</dbReference>
<dbReference type="Proteomes" id="UP000002429">
    <property type="component" value="Plasmid megaplasmid"/>
</dbReference>
<gene>
    <name evidence="16" type="ordered locus">Rmet_5511</name>
</gene>
<geneLocation type="plasmid" evidence="16 17">
    <name>megaplasmid</name>
</geneLocation>
<dbReference type="FunFam" id="3.40.50.720:FF:000009">
    <property type="entry name" value="Fatty oxidation complex, alpha subunit"/>
    <property type="match status" value="1"/>
</dbReference>
<dbReference type="SUPFAM" id="SSF51735">
    <property type="entry name" value="NAD(P)-binding Rossmann-fold domains"/>
    <property type="match status" value="1"/>
</dbReference>
<dbReference type="GO" id="GO:0006635">
    <property type="term" value="P:fatty acid beta-oxidation"/>
    <property type="evidence" value="ECO:0007669"/>
    <property type="project" value="UniProtKB-UniPathway"/>
</dbReference>
<dbReference type="EMBL" id="CP000353">
    <property type="protein sequence ID" value="ABF12370.1"/>
    <property type="molecule type" value="Genomic_DNA"/>
</dbReference>